<dbReference type="STRING" id="1802782.A2544_01020"/>
<evidence type="ECO:0000256" key="1">
    <source>
        <dbReference type="ARBA" id="ARBA00000085"/>
    </source>
</evidence>
<keyword evidence="3" id="KW-0597">Phosphoprotein</keyword>
<comment type="caution">
    <text evidence="5">The sequence shown here is derived from an EMBL/GenBank/DDBJ whole genome shotgun (WGS) entry which is preliminary data.</text>
</comment>
<dbReference type="InterPro" id="IPR005467">
    <property type="entry name" value="His_kinase_dom"/>
</dbReference>
<evidence type="ECO:0000259" key="4">
    <source>
        <dbReference type="PROSITE" id="PS50109"/>
    </source>
</evidence>
<proteinExistence type="predicted"/>
<name>A0A1G2V4M2_9BACT</name>
<dbReference type="Pfam" id="PF02518">
    <property type="entry name" value="HATPase_c"/>
    <property type="match status" value="1"/>
</dbReference>
<gene>
    <name evidence="5" type="ORF">A2544_01020</name>
</gene>
<dbReference type="EC" id="2.7.13.3" evidence="2"/>
<accession>A0A1G2V4M2</accession>
<evidence type="ECO:0000256" key="3">
    <source>
        <dbReference type="ARBA" id="ARBA00022553"/>
    </source>
</evidence>
<dbReference type="SUPFAM" id="SSF55874">
    <property type="entry name" value="ATPase domain of HSP90 chaperone/DNA topoisomerase II/histidine kinase"/>
    <property type="match status" value="1"/>
</dbReference>
<protein>
    <recommendedName>
        <fullName evidence="2">histidine kinase</fullName>
        <ecNumber evidence="2">2.7.13.3</ecNumber>
    </recommendedName>
</protein>
<evidence type="ECO:0000313" key="5">
    <source>
        <dbReference type="EMBL" id="OHB16578.1"/>
    </source>
</evidence>
<comment type="catalytic activity">
    <reaction evidence="1">
        <text>ATP + protein L-histidine = ADP + protein N-phospho-L-histidine.</text>
        <dbReference type="EC" id="2.7.13.3"/>
    </reaction>
</comment>
<dbReference type="PROSITE" id="PS50109">
    <property type="entry name" value="HIS_KIN"/>
    <property type="match status" value="1"/>
</dbReference>
<dbReference type="InterPro" id="IPR003594">
    <property type="entry name" value="HATPase_dom"/>
</dbReference>
<evidence type="ECO:0000313" key="6">
    <source>
        <dbReference type="Proteomes" id="UP000176868"/>
    </source>
</evidence>
<dbReference type="PANTHER" id="PTHR43547">
    <property type="entry name" value="TWO-COMPONENT HISTIDINE KINASE"/>
    <property type="match status" value="1"/>
</dbReference>
<sequence length="100" mass="11072">MIDNSIRYTPKGSIKLQLTENNNKILFKIEDTGMGISDELKPKLFTKGGRDENSLKVNINSTGFGLSFVKDVVEAHHGRVWAESAGINKGSTFFMELPVV</sequence>
<reference evidence="5 6" key="1">
    <citation type="journal article" date="2016" name="Nat. Commun.">
        <title>Thousands of microbial genomes shed light on interconnected biogeochemical processes in an aquifer system.</title>
        <authorList>
            <person name="Anantharaman K."/>
            <person name="Brown C.T."/>
            <person name="Hug L.A."/>
            <person name="Sharon I."/>
            <person name="Castelle C.J."/>
            <person name="Probst A.J."/>
            <person name="Thomas B.C."/>
            <person name="Singh A."/>
            <person name="Wilkins M.J."/>
            <person name="Karaoz U."/>
            <person name="Brodie E.L."/>
            <person name="Williams K.H."/>
            <person name="Hubbard S.S."/>
            <person name="Banfield J.F."/>
        </authorList>
    </citation>
    <scope>NUCLEOTIDE SEQUENCE [LARGE SCALE GENOMIC DNA]</scope>
</reference>
<dbReference type="PRINTS" id="PR00344">
    <property type="entry name" value="BCTRLSENSOR"/>
</dbReference>
<dbReference type="InterPro" id="IPR036890">
    <property type="entry name" value="HATPase_C_sf"/>
</dbReference>
<dbReference type="GO" id="GO:0000155">
    <property type="term" value="F:phosphorelay sensor kinase activity"/>
    <property type="evidence" value="ECO:0007669"/>
    <property type="project" value="TreeGrafter"/>
</dbReference>
<evidence type="ECO:0000256" key="2">
    <source>
        <dbReference type="ARBA" id="ARBA00012438"/>
    </source>
</evidence>
<dbReference type="InterPro" id="IPR004358">
    <property type="entry name" value="Sig_transdc_His_kin-like_C"/>
</dbReference>
<dbReference type="SMART" id="SM00387">
    <property type="entry name" value="HATPase_c"/>
    <property type="match status" value="1"/>
</dbReference>
<feature type="domain" description="Histidine kinase" evidence="4">
    <location>
        <begin position="1"/>
        <end position="100"/>
    </location>
</feature>
<organism evidence="5 6">
    <name type="scientific">Candidatus Zambryskibacteria bacterium RIFOXYD2_FULL_43_10</name>
    <dbReference type="NCBI Taxonomy" id="1802782"/>
    <lineage>
        <taxon>Bacteria</taxon>
        <taxon>Candidatus Zambryskiibacteriota</taxon>
    </lineage>
</organism>
<dbReference type="EMBL" id="MHWZ01000039">
    <property type="protein sequence ID" value="OHB16578.1"/>
    <property type="molecule type" value="Genomic_DNA"/>
</dbReference>
<dbReference type="AlphaFoldDB" id="A0A1G2V4M2"/>
<dbReference type="PANTHER" id="PTHR43547:SF2">
    <property type="entry name" value="HYBRID SIGNAL TRANSDUCTION HISTIDINE KINASE C"/>
    <property type="match status" value="1"/>
</dbReference>
<dbReference type="Gene3D" id="3.30.565.10">
    <property type="entry name" value="Histidine kinase-like ATPase, C-terminal domain"/>
    <property type="match status" value="1"/>
</dbReference>
<dbReference type="Proteomes" id="UP000176868">
    <property type="component" value="Unassembled WGS sequence"/>
</dbReference>